<feature type="transmembrane region" description="Helical" evidence="1">
    <location>
        <begin position="43"/>
        <end position="61"/>
    </location>
</feature>
<organism evidence="2 3">
    <name type="scientific">Prunus yedoensis var. nudiflora</name>
    <dbReference type="NCBI Taxonomy" id="2094558"/>
    <lineage>
        <taxon>Eukaryota</taxon>
        <taxon>Viridiplantae</taxon>
        <taxon>Streptophyta</taxon>
        <taxon>Embryophyta</taxon>
        <taxon>Tracheophyta</taxon>
        <taxon>Spermatophyta</taxon>
        <taxon>Magnoliopsida</taxon>
        <taxon>eudicotyledons</taxon>
        <taxon>Gunneridae</taxon>
        <taxon>Pentapetalae</taxon>
        <taxon>rosids</taxon>
        <taxon>fabids</taxon>
        <taxon>Rosales</taxon>
        <taxon>Rosaceae</taxon>
        <taxon>Amygdaloideae</taxon>
        <taxon>Amygdaleae</taxon>
        <taxon>Prunus</taxon>
    </lineage>
</organism>
<keyword evidence="1" id="KW-1133">Transmembrane helix</keyword>
<keyword evidence="1" id="KW-0812">Transmembrane</keyword>
<protein>
    <submittedName>
        <fullName evidence="2">Uncharacterized protein</fullName>
    </submittedName>
</protein>
<sequence>MASRAMLRRKRIVKDYVTAASGTMPGFQWLGTTMVLRNRSPRVSVASSCICIGVTMMMTMIKF</sequence>
<proteinExistence type="predicted"/>
<keyword evidence="1" id="KW-0472">Membrane</keyword>
<evidence type="ECO:0000256" key="1">
    <source>
        <dbReference type="SAM" id="Phobius"/>
    </source>
</evidence>
<gene>
    <name evidence="2" type="ORF">Pyn_35964</name>
</gene>
<name>A0A314UAV1_PRUYE</name>
<evidence type="ECO:0000313" key="2">
    <source>
        <dbReference type="EMBL" id="PQM34430.1"/>
    </source>
</evidence>
<dbReference type="Proteomes" id="UP000250321">
    <property type="component" value="Unassembled WGS sequence"/>
</dbReference>
<evidence type="ECO:0000313" key="3">
    <source>
        <dbReference type="Proteomes" id="UP000250321"/>
    </source>
</evidence>
<accession>A0A314UAV1</accession>
<dbReference type="EMBL" id="PJQY01003815">
    <property type="protein sequence ID" value="PQM34430.1"/>
    <property type="molecule type" value="Genomic_DNA"/>
</dbReference>
<keyword evidence="3" id="KW-1185">Reference proteome</keyword>
<dbReference type="AlphaFoldDB" id="A0A314UAV1"/>
<comment type="caution">
    <text evidence="2">The sequence shown here is derived from an EMBL/GenBank/DDBJ whole genome shotgun (WGS) entry which is preliminary data.</text>
</comment>
<reference evidence="2 3" key="1">
    <citation type="submission" date="2018-02" db="EMBL/GenBank/DDBJ databases">
        <title>Draft genome of wild Prunus yedoensis var. nudiflora.</title>
        <authorList>
            <person name="Baek S."/>
            <person name="Kim J.-H."/>
            <person name="Choi K."/>
            <person name="Kim G.-B."/>
            <person name="Cho A."/>
            <person name="Jang H."/>
            <person name="Shin C.-H."/>
            <person name="Yu H.-J."/>
            <person name="Mun J.-H."/>
        </authorList>
    </citation>
    <scope>NUCLEOTIDE SEQUENCE [LARGE SCALE GENOMIC DNA]</scope>
    <source>
        <strain evidence="3">cv. Jeju island</strain>
        <tissue evidence="2">Leaf</tissue>
    </source>
</reference>